<dbReference type="EMBL" id="PPCN01000003">
    <property type="protein sequence ID" value="POF32209.1"/>
    <property type="molecule type" value="Genomic_DNA"/>
</dbReference>
<dbReference type="Pfam" id="PF09339">
    <property type="entry name" value="HTH_IclR"/>
    <property type="match status" value="1"/>
</dbReference>
<evidence type="ECO:0000256" key="3">
    <source>
        <dbReference type="ARBA" id="ARBA00023163"/>
    </source>
</evidence>
<dbReference type="PROSITE" id="PS51078">
    <property type="entry name" value="ICLR_ED"/>
    <property type="match status" value="1"/>
</dbReference>
<dbReference type="GO" id="GO:0003677">
    <property type="term" value="F:DNA binding"/>
    <property type="evidence" value="ECO:0007669"/>
    <property type="project" value="UniProtKB-KW"/>
</dbReference>
<dbReference type="SUPFAM" id="SSF55781">
    <property type="entry name" value="GAF domain-like"/>
    <property type="match status" value="1"/>
</dbReference>
<dbReference type="InterPro" id="IPR050707">
    <property type="entry name" value="HTH_MetabolicPath_Reg"/>
</dbReference>
<keyword evidence="3" id="KW-0804">Transcription</keyword>
<dbReference type="InterPro" id="IPR036388">
    <property type="entry name" value="WH-like_DNA-bd_sf"/>
</dbReference>
<dbReference type="Pfam" id="PF01614">
    <property type="entry name" value="IclR_C"/>
    <property type="match status" value="1"/>
</dbReference>
<accession>A0A2S3UXN0</accession>
<dbReference type="Proteomes" id="UP000236959">
    <property type="component" value="Unassembled WGS sequence"/>
</dbReference>
<sequence length="254" mass="27367">MVAQINGSVVKAFEILKLFNADRTVISAADVMAELGVNAVTAHRFLKTLEHVGALIAVERGRYRLGFLFAGLAERLLDGGSLAGLLQPALNALTDRLGEASMATLFRSDKVVCIARAVPDRPVLVDIRVGSELEAWCTAHGKLWLAHLPDKDLDAYFKRVERRAFTGATITGEDALRAELEQVRRDGFAENRGEREDTLHAVAVPLFSGSGRMITGLSVFGPAARLSGKAAGTALAHLNRAAEDLRSSLAEPQR</sequence>
<dbReference type="SMART" id="SM00346">
    <property type="entry name" value="HTH_ICLR"/>
    <property type="match status" value="1"/>
</dbReference>
<dbReference type="PANTHER" id="PTHR30136">
    <property type="entry name" value="HELIX-TURN-HELIX TRANSCRIPTIONAL REGULATOR, ICLR FAMILY"/>
    <property type="match status" value="1"/>
</dbReference>
<keyword evidence="2" id="KW-0238">DNA-binding</keyword>
<dbReference type="Gene3D" id="3.30.450.40">
    <property type="match status" value="1"/>
</dbReference>
<evidence type="ECO:0000259" key="5">
    <source>
        <dbReference type="PROSITE" id="PS51078"/>
    </source>
</evidence>
<dbReference type="GO" id="GO:0003700">
    <property type="term" value="F:DNA-binding transcription factor activity"/>
    <property type="evidence" value="ECO:0007669"/>
    <property type="project" value="TreeGrafter"/>
</dbReference>
<proteinExistence type="predicted"/>
<reference evidence="6 7" key="1">
    <citation type="submission" date="2018-01" db="EMBL/GenBank/DDBJ databases">
        <title>Genomic Encyclopedia of Archaeal and Bacterial Type Strains, Phase II (KMG-II): from individual species to whole genera.</title>
        <authorList>
            <person name="Goeker M."/>
        </authorList>
    </citation>
    <scope>NUCLEOTIDE SEQUENCE [LARGE SCALE GENOMIC DNA]</scope>
    <source>
        <strain evidence="6 7">DSM 17023</strain>
    </source>
</reference>
<dbReference type="GO" id="GO:0045892">
    <property type="term" value="P:negative regulation of DNA-templated transcription"/>
    <property type="evidence" value="ECO:0007669"/>
    <property type="project" value="TreeGrafter"/>
</dbReference>
<feature type="domain" description="IclR-ED" evidence="5">
    <location>
        <begin position="68"/>
        <end position="251"/>
    </location>
</feature>
<gene>
    <name evidence="6" type="ORF">CLV41_103130</name>
</gene>
<dbReference type="InterPro" id="IPR005471">
    <property type="entry name" value="Tscrpt_reg_IclR_N"/>
</dbReference>
<feature type="domain" description="HTH iclR-type" evidence="4">
    <location>
        <begin position="6"/>
        <end position="67"/>
    </location>
</feature>
<comment type="caution">
    <text evidence="6">The sequence shown here is derived from an EMBL/GenBank/DDBJ whole genome shotgun (WGS) entry which is preliminary data.</text>
</comment>
<evidence type="ECO:0000313" key="7">
    <source>
        <dbReference type="Proteomes" id="UP000236959"/>
    </source>
</evidence>
<keyword evidence="1" id="KW-0805">Transcription regulation</keyword>
<dbReference type="InterPro" id="IPR014757">
    <property type="entry name" value="Tscrpt_reg_IclR_C"/>
</dbReference>
<protein>
    <submittedName>
        <fullName evidence="6">IclR family pca regulon transcriptional regulator</fullName>
    </submittedName>
</protein>
<evidence type="ECO:0000313" key="6">
    <source>
        <dbReference type="EMBL" id="POF32209.1"/>
    </source>
</evidence>
<evidence type="ECO:0000256" key="1">
    <source>
        <dbReference type="ARBA" id="ARBA00023015"/>
    </source>
</evidence>
<dbReference type="Gene3D" id="1.10.10.10">
    <property type="entry name" value="Winged helix-like DNA-binding domain superfamily/Winged helix DNA-binding domain"/>
    <property type="match status" value="1"/>
</dbReference>
<dbReference type="AlphaFoldDB" id="A0A2S3UXN0"/>
<dbReference type="InterPro" id="IPR029016">
    <property type="entry name" value="GAF-like_dom_sf"/>
</dbReference>
<evidence type="ECO:0000256" key="2">
    <source>
        <dbReference type="ARBA" id="ARBA00023125"/>
    </source>
</evidence>
<dbReference type="RefSeq" id="WP_103222151.1">
    <property type="nucleotide sequence ID" value="NZ_PPCN01000003.1"/>
</dbReference>
<evidence type="ECO:0000259" key="4">
    <source>
        <dbReference type="PROSITE" id="PS51077"/>
    </source>
</evidence>
<dbReference type="PANTHER" id="PTHR30136:SF35">
    <property type="entry name" value="HTH-TYPE TRANSCRIPTIONAL REGULATOR RV1719"/>
    <property type="match status" value="1"/>
</dbReference>
<keyword evidence="7" id="KW-1185">Reference proteome</keyword>
<dbReference type="SUPFAM" id="SSF46785">
    <property type="entry name" value="Winged helix' DNA-binding domain"/>
    <property type="match status" value="1"/>
</dbReference>
<dbReference type="OrthoDB" id="6057486at2"/>
<name>A0A2S3UXN0_9HYPH</name>
<dbReference type="InterPro" id="IPR036390">
    <property type="entry name" value="WH_DNA-bd_sf"/>
</dbReference>
<dbReference type="PROSITE" id="PS51077">
    <property type="entry name" value="HTH_ICLR"/>
    <property type="match status" value="1"/>
</dbReference>
<organism evidence="6 7">
    <name type="scientific">Roseibium marinum</name>
    <dbReference type="NCBI Taxonomy" id="281252"/>
    <lineage>
        <taxon>Bacteria</taxon>
        <taxon>Pseudomonadati</taxon>
        <taxon>Pseudomonadota</taxon>
        <taxon>Alphaproteobacteria</taxon>
        <taxon>Hyphomicrobiales</taxon>
        <taxon>Stappiaceae</taxon>
        <taxon>Roseibium</taxon>
    </lineage>
</organism>